<dbReference type="SFLD" id="SFLDS00005">
    <property type="entry name" value="Isoprenoid_Synthase_Type_I"/>
    <property type="match status" value="1"/>
</dbReference>
<dbReference type="PROSITE" id="PS00723">
    <property type="entry name" value="POLYPRENYL_SYNTHASE_1"/>
    <property type="match status" value="1"/>
</dbReference>
<dbReference type="EMBL" id="DNWC01000047">
    <property type="protein sequence ID" value="HBJ08007.1"/>
    <property type="molecule type" value="Genomic_DNA"/>
</dbReference>
<gene>
    <name evidence="7" type="ORF">DDY73_03300</name>
</gene>
<sequence>MDKLSIIQQPILDELEILNRTLAETLNTSSPMMNTVVDYFLGTKGKQIRPMLVLLSARLFGKINAVTIDAAAAIELLHNASLIHDDVVDESKQRRGKPTINGVWDNRIAVLVGDYFVSCALKCSISTGILEVINTLGFLGQELAKGEIDQLSIAQDHVLNEEAYFNVIRQKTASLFISCMKMGALSNGASSEAIEQLMVFGEKLGLCFQIKDDTFDYFSDDTIGKPTGNDLREGKVTLPLIFAVRNATDVERDEVMAILRQKELSAKDIDKLTEFAKSHGGIEYAKKVMERLRTEGYAALASFGENPVVTSLKAILDYTIDRTK</sequence>
<evidence type="ECO:0000256" key="5">
    <source>
        <dbReference type="ARBA" id="ARBA00022842"/>
    </source>
</evidence>
<keyword evidence="4" id="KW-0479">Metal-binding</keyword>
<protein>
    <submittedName>
        <fullName evidence="7">Polyprenyl synthetase family protein</fullName>
    </submittedName>
</protein>
<comment type="similarity">
    <text evidence="2 6">Belongs to the FPP/GGPP synthase family.</text>
</comment>
<dbReference type="PANTHER" id="PTHR12001">
    <property type="entry name" value="GERANYLGERANYL PYROPHOSPHATE SYNTHASE"/>
    <property type="match status" value="1"/>
</dbReference>
<dbReference type="Pfam" id="PF00348">
    <property type="entry name" value="polyprenyl_synt"/>
    <property type="match status" value="1"/>
</dbReference>
<accession>A0A316R1L3</accession>
<dbReference type="GO" id="GO:0004659">
    <property type="term" value="F:prenyltransferase activity"/>
    <property type="evidence" value="ECO:0007669"/>
    <property type="project" value="InterPro"/>
</dbReference>
<evidence type="ECO:0000256" key="1">
    <source>
        <dbReference type="ARBA" id="ARBA00001946"/>
    </source>
</evidence>
<dbReference type="InterPro" id="IPR000092">
    <property type="entry name" value="Polyprenyl_synt"/>
</dbReference>
<dbReference type="SUPFAM" id="SSF48576">
    <property type="entry name" value="Terpenoid synthases"/>
    <property type="match status" value="1"/>
</dbReference>
<dbReference type="PANTHER" id="PTHR12001:SF69">
    <property type="entry name" value="ALL TRANS-POLYPRENYL-DIPHOSPHATE SYNTHASE PDSS1"/>
    <property type="match status" value="1"/>
</dbReference>
<dbReference type="CDD" id="cd00685">
    <property type="entry name" value="Trans_IPPS_HT"/>
    <property type="match status" value="1"/>
</dbReference>
<dbReference type="InterPro" id="IPR008949">
    <property type="entry name" value="Isoprenoid_synthase_dom_sf"/>
</dbReference>
<evidence type="ECO:0000256" key="2">
    <source>
        <dbReference type="ARBA" id="ARBA00006706"/>
    </source>
</evidence>
<name>A0A316R1L3_9BACT</name>
<evidence type="ECO:0000313" key="7">
    <source>
        <dbReference type="EMBL" id="HBJ08007.1"/>
    </source>
</evidence>
<organism evidence="7 8">
    <name type="scientific">Coprobacter fastidiosus</name>
    <dbReference type="NCBI Taxonomy" id="1099853"/>
    <lineage>
        <taxon>Bacteria</taxon>
        <taxon>Pseudomonadati</taxon>
        <taxon>Bacteroidota</taxon>
        <taxon>Bacteroidia</taxon>
        <taxon>Bacteroidales</taxon>
        <taxon>Barnesiellaceae</taxon>
        <taxon>Coprobacter</taxon>
    </lineage>
</organism>
<dbReference type="AlphaFoldDB" id="A0A316R1L3"/>
<evidence type="ECO:0000256" key="3">
    <source>
        <dbReference type="ARBA" id="ARBA00022679"/>
    </source>
</evidence>
<dbReference type="GO" id="GO:0008299">
    <property type="term" value="P:isoprenoid biosynthetic process"/>
    <property type="evidence" value="ECO:0007669"/>
    <property type="project" value="InterPro"/>
</dbReference>
<keyword evidence="3 6" id="KW-0808">Transferase</keyword>
<reference evidence="7 8" key="1">
    <citation type="journal article" date="2018" name="Nat. Biotechnol.">
        <title>A standardized bacterial taxonomy based on genome phylogeny substantially revises the tree of life.</title>
        <authorList>
            <person name="Parks D.H."/>
            <person name="Chuvochina M."/>
            <person name="Waite D.W."/>
            <person name="Rinke C."/>
            <person name="Skarshewski A."/>
            <person name="Chaumeil P.A."/>
            <person name="Hugenholtz P."/>
        </authorList>
    </citation>
    <scope>NUCLEOTIDE SEQUENCE [LARGE SCALE GENOMIC DNA]</scope>
    <source>
        <strain evidence="7">UBA11482</strain>
    </source>
</reference>
<dbReference type="RefSeq" id="WP_270214807.1">
    <property type="nucleotide sequence ID" value="NZ_CAUAJF010000002.1"/>
</dbReference>
<evidence type="ECO:0000256" key="4">
    <source>
        <dbReference type="ARBA" id="ARBA00022723"/>
    </source>
</evidence>
<dbReference type="GO" id="GO:0046872">
    <property type="term" value="F:metal ion binding"/>
    <property type="evidence" value="ECO:0007669"/>
    <property type="project" value="UniProtKB-KW"/>
</dbReference>
<dbReference type="InterPro" id="IPR033749">
    <property type="entry name" value="Polyprenyl_synt_CS"/>
</dbReference>
<keyword evidence="5" id="KW-0460">Magnesium</keyword>
<evidence type="ECO:0000313" key="8">
    <source>
        <dbReference type="Proteomes" id="UP000262954"/>
    </source>
</evidence>
<proteinExistence type="inferred from homology"/>
<evidence type="ECO:0000256" key="6">
    <source>
        <dbReference type="RuleBase" id="RU004466"/>
    </source>
</evidence>
<dbReference type="Gene3D" id="1.10.600.10">
    <property type="entry name" value="Farnesyl Diphosphate Synthase"/>
    <property type="match status" value="1"/>
</dbReference>
<comment type="cofactor">
    <cofactor evidence="1">
        <name>Mg(2+)</name>
        <dbReference type="ChEBI" id="CHEBI:18420"/>
    </cofactor>
</comment>
<dbReference type="Proteomes" id="UP000262954">
    <property type="component" value="Unassembled WGS sequence"/>
</dbReference>
<comment type="caution">
    <text evidence="7">The sequence shown here is derived from an EMBL/GenBank/DDBJ whole genome shotgun (WGS) entry which is preliminary data.</text>
</comment>